<evidence type="ECO:0000313" key="3">
    <source>
        <dbReference type="Proteomes" id="UP001058098"/>
    </source>
</evidence>
<dbReference type="Pfam" id="PF08031">
    <property type="entry name" value="BBE"/>
    <property type="match status" value="1"/>
</dbReference>
<protein>
    <submittedName>
        <fullName evidence="2">BBE domain-containing protein</fullName>
    </submittedName>
</protein>
<feature type="domain" description="Berberine/berberine-like" evidence="1">
    <location>
        <begin position="18"/>
        <end position="60"/>
    </location>
</feature>
<organism evidence="2 3">
    <name type="scientific">Mesorhizobium onobrychidis</name>
    <dbReference type="NCBI Taxonomy" id="2775404"/>
    <lineage>
        <taxon>Bacteria</taxon>
        <taxon>Pseudomonadati</taxon>
        <taxon>Pseudomonadota</taxon>
        <taxon>Alphaproteobacteria</taxon>
        <taxon>Hyphomicrobiales</taxon>
        <taxon>Phyllobacteriaceae</taxon>
        <taxon>Mesorhizobium</taxon>
    </lineage>
</organism>
<dbReference type="InterPro" id="IPR016169">
    <property type="entry name" value="FAD-bd_PCMH_sub2"/>
</dbReference>
<evidence type="ECO:0000313" key="2">
    <source>
        <dbReference type="EMBL" id="UVC17779.1"/>
    </source>
</evidence>
<keyword evidence="3" id="KW-1185">Reference proteome</keyword>
<name>A0ABY5R3L0_9HYPH</name>
<sequence>MGRVPVSKCCFASSSRKYLNFPGLGEDNASLVSSAFGDNHARLRELKRRYDTANLFRMNQTSSRPNCRADLNDRIGQIASCDARN</sequence>
<accession>A0ABY5R3L0</accession>
<dbReference type="Gene3D" id="3.40.462.20">
    <property type="match status" value="1"/>
</dbReference>
<dbReference type="InterPro" id="IPR012951">
    <property type="entry name" value="BBE"/>
</dbReference>
<dbReference type="Proteomes" id="UP001058098">
    <property type="component" value="Chromosome"/>
</dbReference>
<dbReference type="EMBL" id="CP062229">
    <property type="protein sequence ID" value="UVC17779.1"/>
    <property type="molecule type" value="Genomic_DNA"/>
</dbReference>
<dbReference type="RefSeq" id="WP_258122662.1">
    <property type="nucleotide sequence ID" value="NZ_CP062229.1"/>
</dbReference>
<proteinExistence type="predicted"/>
<gene>
    <name evidence="2" type="ORF">IHQ72_12180</name>
</gene>
<evidence type="ECO:0000259" key="1">
    <source>
        <dbReference type="Pfam" id="PF08031"/>
    </source>
</evidence>
<reference evidence="2" key="1">
    <citation type="submission" date="2020-09" db="EMBL/GenBank/DDBJ databases">
        <title>Rhizobia associated with sainfoin plants.</title>
        <authorList>
            <person name="Asharfi S."/>
            <person name="Kuzmanovic N."/>
            <person name="Bunk B."/>
            <person name="Sproeer C."/>
            <person name="Becker M."/>
            <person name="Thuenen T."/>
        </authorList>
    </citation>
    <scope>NUCLEOTIDE SEQUENCE</scope>
    <source>
        <strain evidence="2">OM4</strain>
    </source>
</reference>
<dbReference type="Gene3D" id="3.30.465.10">
    <property type="match status" value="1"/>
</dbReference>